<feature type="region of interest" description="Disordered" evidence="1">
    <location>
        <begin position="128"/>
        <end position="162"/>
    </location>
</feature>
<dbReference type="Pfam" id="PF10175">
    <property type="entry name" value="MPP6"/>
    <property type="match status" value="1"/>
</dbReference>
<evidence type="ECO:0000313" key="2">
    <source>
        <dbReference type="EMBL" id="CEK73921.1"/>
    </source>
</evidence>
<dbReference type="InterPro" id="IPR019324">
    <property type="entry name" value="MPP6"/>
</dbReference>
<evidence type="ECO:0008006" key="3">
    <source>
        <dbReference type="Google" id="ProtNLM"/>
    </source>
</evidence>
<dbReference type="PANTHER" id="PTHR13582">
    <property type="entry name" value="M-PHASE PHOSPHOPROTEIN 6"/>
    <property type="match status" value="1"/>
</dbReference>
<dbReference type="GO" id="GO:0000460">
    <property type="term" value="P:maturation of 5.8S rRNA"/>
    <property type="evidence" value="ECO:0007669"/>
    <property type="project" value="TreeGrafter"/>
</dbReference>
<proteinExistence type="predicted"/>
<reference evidence="2" key="1">
    <citation type="submission" date="2014-12" db="EMBL/GenBank/DDBJ databases">
        <title>Insight into the proteome of Arion vulgaris.</title>
        <authorList>
            <person name="Aradska J."/>
            <person name="Bulat T."/>
            <person name="Smidak R."/>
            <person name="Sarate P."/>
            <person name="Gangsoo J."/>
            <person name="Sialana F."/>
            <person name="Bilban M."/>
            <person name="Lubec G."/>
        </authorList>
    </citation>
    <scope>NUCLEOTIDE SEQUENCE</scope>
    <source>
        <tissue evidence="2">Skin</tissue>
    </source>
</reference>
<accession>A0A0B7A1F2</accession>
<evidence type="ECO:0000256" key="1">
    <source>
        <dbReference type="SAM" id="MobiDB-lite"/>
    </source>
</evidence>
<organism evidence="2">
    <name type="scientific">Arion vulgaris</name>
    <dbReference type="NCBI Taxonomy" id="1028688"/>
    <lineage>
        <taxon>Eukaryota</taxon>
        <taxon>Metazoa</taxon>
        <taxon>Spiralia</taxon>
        <taxon>Lophotrochozoa</taxon>
        <taxon>Mollusca</taxon>
        <taxon>Gastropoda</taxon>
        <taxon>Heterobranchia</taxon>
        <taxon>Euthyneura</taxon>
        <taxon>Panpulmonata</taxon>
        <taxon>Eupulmonata</taxon>
        <taxon>Stylommatophora</taxon>
        <taxon>Helicina</taxon>
        <taxon>Arionoidea</taxon>
        <taxon>Arionidae</taxon>
        <taxon>Arion</taxon>
    </lineage>
</organism>
<sequence>MASPRTTAHLSKNVLQMKFMQRSVLRIEREQNEEERQKVIDDEHWVRDLPEYRRKESPFLKDQSYTICEQLTLGRQSYRGFNPDIEKMMLAQINEQEMKRVEEQERQDSVGEKEMANRYSSLMGVIAKKFTKKRTRNKTEPEEDANEEEPTHKKSFMKPSDD</sequence>
<dbReference type="AlphaFoldDB" id="A0A0B7A1F2"/>
<name>A0A0B7A1F2_9EUPU</name>
<dbReference type="EMBL" id="HACG01027056">
    <property type="protein sequence ID" value="CEK73921.1"/>
    <property type="molecule type" value="Transcribed_RNA"/>
</dbReference>
<protein>
    <recommendedName>
        <fullName evidence="3">M-phase phosphoprotein 6</fullName>
    </recommendedName>
</protein>
<dbReference type="PANTHER" id="PTHR13582:SF0">
    <property type="entry name" value="M-PHASE PHOSPHOPROTEIN 6"/>
    <property type="match status" value="1"/>
</dbReference>
<gene>
    <name evidence="2" type="primary">ORF88909</name>
</gene>